<accession>A0A8H7EAD1</accession>
<dbReference type="AlphaFoldDB" id="A0A8H7EAD1"/>
<organism evidence="1 2">
    <name type="scientific">Endocarpon pusillum</name>
    <dbReference type="NCBI Taxonomy" id="364733"/>
    <lineage>
        <taxon>Eukaryota</taxon>
        <taxon>Fungi</taxon>
        <taxon>Dikarya</taxon>
        <taxon>Ascomycota</taxon>
        <taxon>Pezizomycotina</taxon>
        <taxon>Eurotiomycetes</taxon>
        <taxon>Chaetothyriomycetidae</taxon>
        <taxon>Verrucariales</taxon>
        <taxon>Verrucariaceae</taxon>
        <taxon>Endocarpon</taxon>
    </lineage>
</organism>
<keyword evidence="2" id="KW-1185">Reference proteome</keyword>
<comment type="caution">
    <text evidence="1">The sequence shown here is derived from an EMBL/GenBank/DDBJ whole genome shotgun (WGS) entry which is preliminary data.</text>
</comment>
<dbReference type="Proteomes" id="UP000606974">
    <property type="component" value="Unassembled WGS sequence"/>
</dbReference>
<name>A0A8H7EAD1_9EURO</name>
<evidence type="ECO:0000313" key="1">
    <source>
        <dbReference type="EMBL" id="KAF7512561.1"/>
    </source>
</evidence>
<evidence type="ECO:0000313" key="2">
    <source>
        <dbReference type="Proteomes" id="UP000606974"/>
    </source>
</evidence>
<dbReference type="EMBL" id="JAACFV010000011">
    <property type="protein sequence ID" value="KAF7512561.1"/>
    <property type="molecule type" value="Genomic_DNA"/>
</dbReference>
<sequence length="67" mass="7522">MNRIYLSQTQNRSMAIQHEPSYGIPRYYGMALIFSTATVGRVADGNEGSALFTQGTELWTLKKIYSS</sequence>
<protein>
    <submittedName>
        <fullName evidence="1">Uncharacterized protein</fullName>
    </submittedName>
</protein>
<reference evidence="1" key="1">
    <citation type="submission" date="2020-02" db="EMBL/GenBank/DDBJ databases">
        <authorList>
            <person name="Palmer J.M."/>
        </authorList>
    </citation>
    <scope>NUCLEOTIDE SEQUENCE</scope>
    <source>
        <strain evidence="1">EPUS1.4</strain>
        <tissue evidence="1">Thallus</tissue>
    </source>
</reference>
<proteinExistence type="predicted"/>
<gene>
    <name evidence="1" type="ORF">GJ744_000822</name>
</gene>